<dbReference type="CDD" id="cd06849">
    <property type="entry name" value="lipoyl_domain"/>
    <property type="match status" value="1"/>
</dbReference>
<sequence>MSVNILMPALSPTMTEGKLARWLKKEGEHIQSGDVIAEIETDKATMEVEAVDEGTLGRILVTEGTEGVKVNAPIAILVAEGEAVPEGTASAPAPAPVAASAPAKAAPAPAAPPAAPAPAASAPARSGTRVFASPLARRIAKLKGIDLSGVKGSGPNGRIVRRDVEGVSAAPAPAPSAPVAIEAPHKTVPNSTIRKVIARRLTEAKSTIPHFYVAVDVELDALLALRTQLNAASPAEGPEAFKLSVNDMLVKAAAVTLRRVPGVNASYTEDATILYDDVDISIAVSIPDGLITPIVRNADGKSLRQISQDAKDLIARARAGKLKPQEFQGGSFSISNMGMYGVKEFSAIINPPQAAILAIAAGEKRAVVKGDAIKIATVMTVTLSVDHRVVDGALAAEWVSTFRSVVEAPFSLVV</sequence>
<gene>
    <name evidence="12" type="ORF">HLH21_10560</name>
</gene>
<dbReference type="PROSITE" id="PS50968">
    <property type="entry name" value="BIOTINYL_LIPOYL"/>
    <property type="match status" value="1"/>
</dbReference>
<comment type="function">
    <text evidence="6">The pyruvate dehydrogenase complex catalyzes the overall conversion of pyruvate to acetyl-CoA and CO(2). It contains multiple copies of three enzymatic components: pyruvate dehydrogenase (E1), dihydrolipoamide acetyltransferase (E2) and lipoamide dehydrogenase (E3).</text>
</comment>
<accession>A0A7W4P3T5</accession>
<dbReference type="InterPro" id="IPR023213">
    <property type="entry name" value="CAT-like_dom_sf"/>
</dbReference>
<dbReference type="InterPro" id="IPR011053">
    <property type="entry name" value="Single_hybrid_motif"/>
</dbReference>
<dbReference type="Gene3D" id="3.30.559.10">
    <property type="entry name" value="Chloramphenicol acetyltransferase-like domain"/>
    <property type="match status" value="1"/>
</dbReference>
<keyword evidence="4 8" id="KW-0450">Lipoyl</keyword>
<dbReference type="InterPro" id="IPR006257">
    <property type="entry name" value="LAT1"/>
</dbReference>
<dbReference type="EMBL" id="JABEQH010000013">
    <property type="protein sequence ID" value="MBB2176367.1"/>
    <property type="molecule type" value="Genomic_DNA"/>
</dbReference>
<dbReference type="InterPro" id="IPR045257">
    <property type="entry name" value="E2/Pdx1"/>
</dbReference>
<dbReference type="GO" id="GO:0006086">
    <property type="term" value="P:pyruvate decarboxylation to acetyl-CoA"/>
    <property type="evidence" value="ECO:0007669"/>
    <property type="project" value="InterPro"/>
</dbReference>
<comment type="caution">
    <text evidence="12">The sequence shown here is derived from an EMBL/GenBank/DDBJ whole genome shotgun (WGS) entry which is preliminary data.</text>
</comment>
<protein>
    <recommendedName>
        <fullName evidence="8">Acetyltransferase component of pyruvate dehydrogenase complex</fullName>
        <ecNumber evidence="8">2.3.1.12</ecNumber>
    </recommendedName>
</protein>
<proteinExistence type="inferred from homology"/>
<evidence type="ECO:0000313" key="13">
    <source>
        <dbReference type="Proteomes" id="UP000561066"/>
    </source>
</evidence>
<evidence type="ECO:0000256" key="3">
    <source>
        <dbReference type="ARBA" id="ARBA00022679"/>
    </source>
</evidence>
<evidence type="ECO:0000256" key="4">
    <source>
        <dbReference type="ARBA" id="ARBA00022823"/>
    </source>
</evidence>
<dbReference type="SUPFAM" id="SSF52777">
    <property type="entry name" value="CoA-dependent acyltransferases"/>
    <property type="match status" value="1"/>
</dbReference>
<feature type="region of interest" description="Disordered" evidence="9">
    <location>
        <begin position="105"/>
        <end position="126"/>
    </location>
</feature>
<comment type="cofactor">
    <cofactor evidence="8">
        <name>(R)-lipoate</name>
        <dbReference type="ChEBI" id="CHEBI:83088"/>
    </cofactor>
    <text evidence="8">Binds 1 lipoyl cofactor covalently.</text>
</comment>
<comment type="catalytic activity">
    <reaction evidence="7 8">
        <text>N(6)-[(R)-dihydrolipoyl]-L-lysyl-[protein] + acetyl-CoA = N(6)-[(R)-S(8)-acetyldihydrolipoyl]-L-lysyl-[protein] + CoA</text>
        <dbReference type="Rhea" id="RHEA:17017"/>
        <dbReference type="Rhea" id="RHEA-COMP:10475"/>
        <dbReference type="Rhea" id="RHEA-COMP:10478"/>
        <dbReference type="ChEBI" id="CHEBI:57287"/>
        <dbReference type="ChEBI" id="CHEBI:57288"/>
        <dbReference type="ChEBI" id="CHEBI:83100"/>
        <dbReference type="ChEBI" id="CHEBI:83111"/>
        <dbReference type="EC" id="2.3.1.12"/>
    </reaction>
</comment>
<dbReference type="InterPro" id="IPR001078">
    <property type="entry name" value="2-oxoacid_DH_actylTfrase"/>
</dbReference>
<dbReference type="Pfam" id="PF00198">
    <property type="entry name" value="2-oxoacid_dh"/>
    <property type="match status" value="1"/>
</dbReference>
<feature type="domain" description="Lipoyl-binding" evidence="10">
    <location>
        <begin position="2"/>
        <end position="78"/>
    </location>
</feature>
<evidence type="ECO:0000256" key="6">
    <source>
        <dbReference type="ARBA" id="ARBA00025211"/>
    </source>
</evidence>
<dbReference type="Pfam" id="PF00364">
    <property type="entry name" value="Biotin_lipoyl"/>
    <property type="match status" value="1"/>
</dbReference>
<dbReference type="Gene3D" id="2.40.50.100">
    <property type="match status" value="1"/>
</dbReference>
<comment type="subunit">
    <text evidence="2">Forms a 24-polypeptide structural core with octahedral symmetry.</text>
</comment>
<feature type="domain" description="Peripheral subunit-binding (PSBD)" evidence="11">
    <location>
        <begin position="131"/>
        <end position="168"/>
    </location>
</feature>
<dbReference type="FunFam" id="3.30.559.10:FF:000003">
    <property type="entry name" value="Acetyltransferase component of pyruvate dehydrogenase complex"/>
    <property type="match status" value="1"/>
</dbReference>
<dbReference type="PANTHER" id="PTHR23151">
    <property type="entry name" value="DIHYDROLIPOAMIDE ACETYL/SUCCINYL-TRANSFERASE-RELATED"/>
    <property type="match status" value="1"/>
</dbReference>
<dbReference type="InterPro" id="IPR036625">
    <property type="entry name" value="E3-bd_dom_sf"/>
</dbReference>
<dbReference type="PROSITE" id="PS00189">
    <property type="entry name" value="LIPOYL"/>
    <property type="match status" value="1"/>
</dbReference>
<keyword evidence="3 8" id="KW-0808">Transferase</keyword>
<dbReference type="PROSITE" id="PS51826">
    <property type="entry name" value="PSBD"/>
    <property type="match status" value="1"/>
</dbReference>
<dbReference type="SUPFAM" id="SSF47005">
    <property type="entry name" value="Peripheral subunit-binding domain of 2-oxo acid dehydrogenase complex"/>
    <property type="match status" value="1"/>
</dbReference>
<name>A0A7W4P3T5_9PROT</name>
<dbReference type="GO" id="GO:0045254">
    <property type="term" value="C:pyruvate dehydrogenase complex"/>
    <property type="evidence" value="ECO:0007669"/>
    <property type="project" value="UniProtKB-UniRule"/>
</dbReference>
<dbReference type="SUPFAM" id="SSF51230">
    <property type="entry name" value="Single hybrid motif"/>
    <property type="match status" value="1"/>
</dbReference>
<dbReference type="InterPro" id="IPR004167">
    <property type="entry name" value="PSBD"/>
</dbReference>
<evidence type="ECO:0000256" key="1">
    <source>
        <dbReference type="ARBA" id="ARBA00007317"/>
    </source>
</evidence>
<dbReference type="InterPro" id="IPR003016">
    <property type="entry name" value="2-oxoA_DH_lipoyl-BS"/>
</dbReference>
<dbReference type="Gene3D" id="4.10.320.10">
    <property type="entry name" value="E3-binding domain"/>
    <property type="match status" value="1"/>
</dbReference>
<evidence type="ECO:0000256" key="5">
    <source>
        <dbReference type="ARBA" id="ARBA00023315"/>
    </source>
</evidence>
<dbReference type="RefSeq" id="WP_182943723.1">
    <property type="nucleotide sequence ID" value="NZ_JABEQH010000013.1"/>
</dbReference>
<dbReference type="GO" id="GO:0004742">
    <property type="term" value="F:dihydrolipoyllysine-residue acetyltransferase activity"/>
    <property type="evidence" value="ECO:0007669"/>
    <property type="project" value="UniProtKB-UniRule"/>
</dbReference>
<dbReference type="FunFam" id="2.40.50.100:FF:000010">
    <property type="entry name" value="Acetyltransferase component of pyruvate dehydrogenase complex"/>
    <property type="match status" value="1"/>
</dbReference>
<dbReference type="Proteomes" id="UP000561066">
    <property type="component" value="Unassembled WGS sequence"/>
</dbReference>
<dbReference type="EC" id="2.3.1.12" evidence="8"/>
<keyword evidence="5 8" id="KW-0012">Acyltransferase</keyword>
<evidence type="ECO:0000313" key="12">
    <source>
        <dbReference type="EMBL" id="MBB2176367.1"/>
    </source>
</evidence>
<comment type="similarity">
    <text evidence="1 8">Belongs to the 2-oxoacid dehydrogenase family.</text>
</comment>
<organism evidence="12 13">
    <name type="scientific">Gluconacetobacter johannae</name>
    <dbReference type="NCBI Taxonomy" id="112140"/>
    <lineage>
        <taxon>Bacteria</taxon>
        <taxon>Pseudomonadati</taxon>
        <taxon>Pseudomonadota</taxon>
        <taxon>Alphaproteobacteria</taxon>
        <taxon>Acetobacterales</taxon>
        <taxon>Acetobacteraceae</taxon>
        <taxon>Gluconacetobacter</taxon>
    </lineage>
</organism>
<keyword evidence="13" id="KW-1185">Reference proteome</keyword>
<evidence type="ECO:0000259" key="11">
    <source>
        <dbReference type="PROSITE" id="PS51826"/>
    </source>
</evidence>
<evidence type="ECO:0000256" key="9">
    <source>
        <dbReference type="SAM" id="MobiDB-lite"/>
    </source>
</evidence>
<evidence type="ECO:0000259" key="10">
    <source>
        <dbReference type="PROSITE" id="PS50968"/>
    </source>
</evidence>
<dbReference type="AlphaFoldDB" id="A0A7W4P3T5"/>
<evidence type="ECO:0000256" key="7">
    <source>
        <dbReference type="ARBA" id="ARBA00048370"/>
    </source>
</evidence>
<reference evidence="12 13" key="1">
    <citation type="submission" date="2020-04" db="EMBL/GenBank/DDBJ databases">
        <title>Description of novel Gluconacetobacter.</title>
        <authorList>
            <person name="Sombolestani A."/>
        </authorList>
    </citation>
    <scope>NUCLEOTIDE SEQUENCE [LARGE SCALE GENOMIC DNA]</scope>
    <source>
        <strain evidence="12 13">LMG 21312</strain>
    </source>
</reference>
<keyword evidence="12" id="KW-0670">Pyruvate</keyword>
<evidence type="ECO:0000256" key="8">
    <source>
        <dbReference type="RuleBase" id="RU361137"/>
    </source>
</evidence>
<dbReference type="Pfam" id="PF02817">
    <property type="entry name" value="E3_binding"/>
    <property type="match status" value="1"/>
</dbReference>
<dbReference type="InterPro" id="IPR000089">
    <property type="entry name" value="Biotin_lipoyl"/>
</dbReference>
<dbReference type="PANTHER" id="PTHR23151:SF90">
    <property type="entry name" value="DIHYDROLIPOYLLYSINE-RESIDUE ACETYLTRANSFERASE COMPONENT OF PYRUVATE DEHYDROGENASE COMPLEX, MITOCHONDRIAL-RELATED"/>
    <property type="match status" value="1"/>
</dbReference>
<dbReference type="NCBIfam" id="TIGR01349">
    <property type="entry name" value="PDHac_trf_mito"/>
    <property type="match status" value="1"/>
</dbReference>
<evidence type="ECO:0000256" key="2">
    <source>
        <dbReference type="ARBA" id="ARBA00011484"/>
    </source>
</evidence>